<accession>A0ACC5XF19</accession>
<evidence type="ECO:0000313" key="2">
    <source>
        <dbReference type="Proteomes" id="UP000829447"/>
    </source>
</evidence>
<organism evidence="1 2">
    <name type="scientific">Pangasianodon gigas</name>
    <name type="common">Mekong giant catfish</name>
    <name type="synonym">Pangasius gigas</name>
    <dbReference type="NCBI Taxonomy" id="30993"/>
    <lineage>
        <taxon>Eukaryota</taxon>
        <taxon>Metazoa</taxon>
        <taxon>Chordata</taxon>
        <taxon>Craniata</taxon>
        <taxon>Vertebrata</taxon>
        <taxon>Euteleostomi</taxon>
        <taxon>Actinopterygii</taxon>
        <taxon>Neopterygii</taxon>
        <taxon>Teleostei</taxon>
        <taxon>Ostariophysi</taxon>
        <taxon>Siluriformes</taxon>
        <taxon>Pangasiidae</taxon>
        <taxon>Pangasianodon</taxon>
    </lineage>
</organism>
<gene>
    <name evidence="1" type="ORF">PGIGA_G00103470</name>
</gene>
<sequence>MYPAWGGYGGGGPQPQHFSPRNQPFRGPPPPAGGFGGYGAPSPAASSNFSSLHEQHLQQMQQLQQLHQRQLQSVLHYNNTANAANSASSSFSAAPGPAAPPQWTGPAAGFPPPPAHFNPDPAQNRGAVPPEPPSAPPPAPKNTTSTPAHTSNTNNTHTSTSIAESAAADPKAQTTDLSAMSLQEQQDYWYKQHLQNLQKLKNEKAKQGSNDPSSKANTDMPPAPPPPNEAPPPPPPKEEPPPPPPPDDKPSMVESADPAEAARLQQLQAAAAQWQQVQYHRAGYQYQALMQEHTQLQQILHRYQQVIQQPAHIQSMSVDMQLQHYEMQQQQFAPVLQDWDRHFKLWLDQFQAYPHKDQLQEYEGQWRQWQEQMNSTAAHLNERVTTLRGMKQPYGPGDSYGGMVGPYGQPPPPAPDMSLSMAPNSRDLSSGPAQGTHPTNLPGPNAVESGPLPGSDGPVGPPGTGARQPGPHGRFEGPRGPRFEGPRGPRFEPPSQQRFGGPPRFDGGQRFGMPPRGNQIRSGPPGRFENPLRQSPPSCFERPPGPHPGPPTGQPTGPPPPSCLASQAKPGPVNQNNSQLGKPDSSQGSVPQSATTGKNENKISQNETEQKSMSDDVMDSEDGFFVQNDPIPQSQADKGKKAETVKQAAKEEESRKDTSKTTASTSSSTSVPPKQTPSTGNKTPEAPKNINAPQQRPQPPQQGPFQPDMPKEPPGAPHEMNQSGPPHALRGRGRGQGPLPMRGRGRGRGRGQMGRPMGPPSLSDPSYHGEDASYEHQPPMEEDYGWGNHSQERHGMMDDQEAHDMWQPEEHHFQKEYYEETEERAPPRGRMDPGEGLQEHWEEEQSEYWEEGDPYWAERRPPMMHHRPSFPPEGPRRPPFQPRFMHHGPRRPPPPSGMERDPHGPPPPHMGPRFRRGGPGPRGPPPHHDMMRRPPPPPHELLEREPMGPPGYHEEMDRDPGWPHPHGREPRHPPLPPHEMIERDMRRPPMRPHPMARDRWRRPPPEDPQGAYEQEYGTEFGPEDDGYGRPPPDYHHRDYREDEEFYHSREDWRRDRPDCDFPPHPPRGPPPDHLRDDPWREERDRPFSYENEDRIRAERRGPGYADVSLYRDRDREPPFHSRPDWERPPPLPLPERVYPDPTEETRPLYDRNPELPMAPQSSVPEAPLDQMSPGGTKTVLALSQRQHEIILKAAQELKMIRELQESKKVLGDTSNPESTGLPSDIPAGLLGLEIPPEVKTALQVTSILSETGQDVSGRLLESGLHQPNQVTDFLHTASAPPPKPTFIAKTVDYGHGHDMGAKVERISYGERIVLRPDPLPSDRPYEKELLGRRDPYYDRRGDPYMDQREYGRDRERETFRDRPPLDYDRDRLERERYSRDERPPPGPPRPAYRDRDRDVREHSSRSSRDREPYNRPGYERSSYERSLERYDHGASSYGNDRRSYPDEPPPAPSVSQRVEKKPETKNVDDILKPPGRTNRPDRIVIIMRGLPGSGKSHLAKLIRDKEVEFGGAPPRVLGLDDYFMTEVEKEEKDPDTGKRIKTKVLEYEYEPEMEDTYRNSMLKTFRKTLDDGFFPFIILDAINEKVKYFDQFWSAAKTKGFEVYVAEVSADHQTCAKRNIHGRKLKDITKLANSWESAPVHMARLDLRSLLQDAAIEEVEMEDFNPSEMGAAAEEKKEEEEEADLGYLPKSKWEMDTSEAKLDKLDGLAGGGKRKRDISAMEDFLQLPDDYASRMSQPGKKRVRWADLEEQKDADRKRAIGFVVGQTDWEKITDESGQLAQRALNRTKYF</sequence>
<reference evidence="1 2" key="1">
    <citation type="journal article" date="2022" name="bioRxiv">
        <title>An ancient truncated duplication of the anti-Mullerian hormone receptor type 2 gene is a potential conserved master sex determinant in the Pangasiidae catfish family.</title>
        <authorList>
            <person name="Wen M."/>
            <person name="Pan Q."/>
            <person name="Jouanno E."/>
            <person name="Montfort J."/>
            <person name="Zahm M."/>
            <person name="Cabau C."/>
            <person name="Klopp C."/>
            <person name="Iampietro C."/>
            <person name="Roques C."/>
            <person name="Bouchez O."/>
            <person name="Castinel A."/>
            <person name="Donnadieu C."/>
            <person name="Parrinello H."/>
            <person name="Poncet C."/>
            <person name="Belmonte E."/>
            <person name="Gautier V."/>
            <person name="Avarre J.-C."/>
            <person name="Dugue R."/>
            <person name="Gustiano R."/>
            <person name="Ha T.T.T."/>
            <person name="Campet M."/>
            <person name="Sriphairoj K."/>
            <person name="Ribolli J."/>
            <person name="de Almeida F.L."/>
            <person name="Desvignes T."/>
            <person name="Postlethwait J.H."/>
            <person name="Bucao C.F."/>
            <person name="Robinson-Rechavi M."/>
            <person name="Bobe J."/>
            <person name="Herpin A."/>
            <person name="Guiguen Y."/>
        </authorList>
    </citation>
    <scope>NUCLEOTIDE SEQUENCE [LARGE SCALE GENOMIC DNA]</scope>
    <source>
        <strain evidence="1">YG-Dec2019</strain>
    </source>
</reference>
<evidence type="ECO:0000313" key="1">
    <source>
        <dbReference type="EMBL" id="MCI4389817.1"/>
    </source>
</evidence>
<proteinExistence type="predicted"/>
<dbReference type="EMBL" id="CM040472">
    <property type="protein sequence ID" value="MCI4389817.1"/>
    <property type="molecule type" value="Genomic_DNA"/>
</dbReference>
<dbReference type="Proteomes" id="UP000829447">
    <property type="component" value="Linkage Group LG19"/>
</dbReference>
<comment type="caution">
    <text evidence="1">The sequence shown here is derived from an EMBL/GenBank/DDBJ whole genome shotgun (WGS) entry which is preliminary data.</text>
</comment>
<protein>
    <submittedName>
        <fullName evidence="1">Uncharacterized protein</fullName>
    </submittedName>
</protein>
<keyword evidence="2" id="KW-1185">Reference proteome</keyword>
<name>A0ACC5XF19_PANGG</name>